<dbReference type="AlphaFoldDB" id="A0A9X1VG82"/>
<reference evidence="2" key="1">
    <citation type="submission" date="2022-03" db="EMBL/GenBank/DDBJ databases">
        <title>Bacterial whole genome sequence for Hymenobacter sp. DH14.</title>
        <authorList>
            <person name="Le V."/>
        </authorList>
    </citation>
    <scope>NUCLEOTIDE SEQUENCE</scope>
    <source>
        <strain evidence="2">DH14</strain>
    </source>
</reference>
<feature type="signal peptide" evidence="1">
    <location>
        <begin position="1"/>
        <end position="20"/>
    </location>
</feature>
<gene>
    <name evidence="2" type="ORF">MON38_11385</name>
</gene>
<keyword evidence="3" id="KW-1185">Reference proteome</keyword>
<sequence>MQKIFLLLAALSFSAAAAHAQELAYPAKYQVYKIDRSSTHAGSSNEHSASDAQTWTVNLLVMVQATKKAGVYQARIYNTTGGEYFRKMTGLPAYTVTLFNTQPRTSRSDDGTASEIYSDTMYKGQLAPPKNEVDEFASLTPIVGWHSDMTGHKLLELVWENSSSTCSKDGKRHQQKCRHYIAFHCIPVQ</sequence>
<evidence type="ECO:0000313" key="3">
    <source>
        <dbReference type="Proteomes" id="UP001139193"/>
    </source>
</evidence>
<protein>
    <submittedName>
        <fullName evidence="2">Uncharacterized protein</fullName>
    </submittedName>
</protein>
<organism evidence="2 3">
    <name type="scientific">Hymenobacter cyanobacteriorum</name>
    <dbReference type="NCBI Taxonomy" id="2926463"/>
    <lineage>
        <taxon>Bacteria</taxon>
        <taxon>Pseudomonadati</taxon>
        <taxon>Bacteroidota</taxon>
        <taxon>Cytophagia</taxon>
        <taxon>Cytophagales</taxon>
        <taxon>Hymenobacteraceae</taxon>
        <taxon>Hymenobacter</taxon>
    </lineage>
</organism>
<comment type="caution">
    <text evidence="2">The sequence shown here is derived from an EMBL/GenBank/DDBJ whole genome shotgun (WGS) entry which is preliminary data.</text>
</comment>
<name>A0A9X1VG82_9BACT</name>
<accession>A0A9X1VG82</accession>
<dbReference type="EMBL" id="JALBGC010000003">
    <property type="protein sequence ID" value="MCI1188023.1"/>
    <property type="molecule type" value="Genomic_DNA"/>
</dbReference>
<feature type="chain" id="PRO_5040892949" evidence="1">
    <location>
        <begin position="21"/>
        <end position="189"/>
    </location>
</feature>
<dbReference type="Proteomes" id="UP001139193">
    <property type="component" value="Unassembled WGS sequence"/>
</dbReference>
<evidence type="ECO:0000313" key="2">
    <source>
        <dbReference type="EMBL" id="MCI1188023.1"/>
    </source>
</evidence>
<proteinExistence type="predicted"/>
<keyword evidence="1" id="KW-0732">Signal</keyword>
<dbReference type="RefSeq" id="WP_241936290.1">
    <property type="nucleotide sequence ID" value="NZ_JALBGC010000003.1"/>
</dbReference>
<evidence type="ECO:0000256" key="1">
    <source>
        <dbReference type="SAM" id="SignalP"/>
    </source>
</evidence>